<gene>
    <name evidence="4" type="ORF">HLH25_05075</name>
    <name evidence="3" type="ORF">HLH26_03235</name>
</gene>
<feature type="chain" id="PRO_5030886150" description="Pectate lyase superfamily protein domain-containing protein" evidence="2">
    <location>
        <begin position="18"/>
        <end position="567"/>
    </location>
</feature>
<dbReference type="EMBL" id="JABEQO010000003">
    <property type="protein sequence ID" value="MBB2163562.1"/>
    <property type="molecule type" value="Genomic_DNA"/>
</dbReference>
<protein>
    <recommendedName>
        <fullName evidence="7">Pectate lyase superfamily protein domain-containing protein</fullName>
    </recommendedName>
</protein>
<dbReference type="Proteomes" id="UP000540490">
    <property type="component" value="Unassembled WGS sequence"/>
</dbReference>
<evidence type="ECO:0000256" key="2">
    <source>
        <dbReference type="SAM" id="SignalP"/>
    </source>
</evidence>
<evidence type="ECO:0000313" key="3">
    <source>
        <dbReference type="EMBL" id="MBB2163562.1"/>
    </source>
</evidence>
<dbReference type="InterPro" id="IPR012334">
    <property type="entry name" value="Pectin_lyas_fold"/>
</dbReference>
<keyword evidence="5" id="KW-1185">Reference proteome</keyword>
<feature type="signal peptide" evidence="2">
    <location>
        <begin position="1"/>
        <end position="17"/>
    </location>
</feature>
<dbReference type="EMBL" id="JABEQN010000004">
    <property type="protein sequence ID" value="MBB2193024.1"/>
    <property type="molecule type" value="Genomic_DNA"/>
</dbReference>
<sequence length="567" mass="60096">MIRLLAVLALVFSPAIARSSNCGALVNCARTPPFDRETKDQPSPEHFASKGHTIRQTARRTENLSNENHTCNPITQGNKATGVNINCKISLLSYGAKCDGVSDDTVAINAWLANATNVAGNTPANVELEAPPGVCVFKSTVSNPENSQAAHITLHGSGPYSTTFLYTGERKNIDLMKIGDGKNPQNNWYIHDFRIASNTKMTTGAGLHLRGISRSVIGNIILDGQEGNGYLWNGVWFDQIDHVMSYGHNYAVAQNEAVQINGGPLGSADLGFMAWKVAPTDTGVTPKIGVHIGGGFGGFDCDGGTDIIGNGINVLIDNAFTPATNREFFFGPMCSIDSSKKGAGVEVNDKLSQDGDLYINFSGGWVASSHTNNIQIDQGVRGQLLFTGGTIFNALINGVFDDNSNMSQSYVGTLFRQNGNQGDHGFGLITTSNVPKITLIGNNFTNNRSGATHGITQSLQKWGAAFGGVAIGSHVYMIPDSKQESVIAPGPDNSGAGGSDNAAFSFSQRNGNPVKLTLGNPISNPTIALTTTGAWTTDKSRCGNLPGSIGCVIFYDARGIQRFIPAW</sequence>
<comment type="caution">
    <text evidence="3">The sequence shown here is derived from an EMBL/GenBank/DDBJ whole genome shotgun (WGS) entry which is preliminary data.</text>
</comment>
<evidence type="ECO:0000256" key="1">
    <source>
        <dbReference type="SAM" id="MobiDB-lite"/>
    </source>
</evidence>
<reference evidence="5 6" key="1">
    <citation type="submission" date="2020-04" db="EMBL/GenBank/DDBJ databases">
        <title>Description of novel Gluconacetobacter.</title>
        <authorList>
            <person name="Sombolestani A."/>
        </authorList>
    </citation>
    <scope>NUCLEOTIDE SEQUENCE [LARGE SCALE GENOMIC DNA]</scope>
    <source>
        <strain evidence="4 5">LMG 1728</strain>
        <strain evidence="3 6">LMG 1731</strain>
    </source>
</reference>
<evidence type="ECO:0000313" key="5">
    <source>
        <dbReference type="Proteomes" id="UP000540490"/>
    </source>
</evidence>
<dbReference type="Proteomes" id="UP000561077">
    <property type="component" value="Unassembled WGS sequence"/>
</dbReference>
<dbReference type="Gene3D" id="2.160.20.10">
    <property type="entry name" value="Single-stranded right-handed beta-helix, Pectin lyase-like"/>
    <property type="match status" value="1"/>
</dbReference>
<feature type="region of interest" description="Disordered" evidence="1">
    <location>
        <begin position="35"/>
        <end position="71"/>
    </location>
</feature>
<accession>A0A7W4IJ14</accession>
<keyword evidence="2" id="KW-0732">Signal</keyword>
<name>A0A7W4IJ14_9PROT</name>
<proteinExistence type="predicted"/>
<dbReference type="RefSeq" id="WP_182973039.1">
    <property type="nucleotide sequence ID" value="NZ_JABEQN010000004.1"/>
</dbReference>
<organism evidence="3 6">
    <name type="scientific">Gluconacetobacter dulcium</name>
    <dbReference type="NCBI Taxonomy" id="2729096"/>
    <lineage>
        <taxon>Bacteria</taxon>
        <taxon>Pseudomonadati</taxon>
        <taxon>Pseudomonadota</taxon>
        <taxon>Alphaproteobacteria</taxon>
        <taxon>Acetobacterales</taxon>
        <taxon>Acetobacteraceae</taxon>
        <taxon>Gluconacetobacter</taxon>
    </lineage>
</organism>
<evidence type="ECO:0000313" key="4">
    <source>
        <dbReference type="EMBL" id="MBB2193024.1"/>
    </source>
</evidence>
<evidence type="ECO:0008006" key="7">
    <source>
        <dbReference type="Google" id="ProtNLM"/>
    </source>
</evidence>
<evidence type="ECO:0000313" key="6">
    <source>
        <dbReference type="Proteomes" id="UP000561077"/>
    </source>
</evidence>
<dbReference type="AlphaFoldDB" id="A0A7W4IJ14"/>